<organism evidence="6 7">
    <name type="scientific">Coilia grayii</name>
    <name type="common">Gray's grenadier anchovy</name>
    <dbReference type="NCBI Taxonomy" id="363190"/>
    <lineage>
        <taxon>Eukaryota</taxon>
        <taxon>Metazoa</taxon>
        <taxon>Chordata</taxon>
        <taxon>Craniata</taxon>
        <taxon>Vertebrata</taxon>
        <taxon>Euteleostomi</taxon>
        <taxon>Actinopterygii</taxon>
        <taxon>Neopterygii</taxon>
        <taxon>Teleostei</taxon>
        <taxon>Clupei</taxon>
        <taxon>Clupeiformes</taxon>
        <taxon>Clupeoidei</taxon>
        <taxon>Engraulidae</taxon>
        <taxon>Coilinae</taxon>
        <taxon>Coilia</taxon>
    </lineage>
</organism>
<evidence type="ECO:0000313" key="7">
    <source>
        <dbReference type="Proteomes" id="UP001591681"/>
    </source>
</evidence>
<evidence type="ECO:0000256" key="1">
    <source>
        <dbReference type="ARBA" id="ARBA00022729"/>
    </source>
</evidence>
<dbReference type="PANTHER" id="PTHR14949:SF52">
    <property type="entry name" value="VON WILLEBRAND FACTOR D AND EGF DOMAIN-CONTAINING PROTEIN"/>
    <property type="match status" value="1"/>
</dbReference>
<feature type="disulfide bond" evidence="3">
    <location>
        <begin position="619"/>
        <end position="629"/>
    </location>
</feature>
<feature type="domain" description="EGF-like" evidence="5">
    <location>
        <begin position="615"/>
        <end position="647"/>
    </location>
</feature>
<accession>A0ABD1JLB1</accession>
<dbReference type="Pfam" id="PF25024">
    <property type="entry name" value="EGF_TEN"/>
    <property type="match status" value="1"/>
</dbReference>
<feature type="region of interest" description="Disordered" evidence="4">
    <location>
        <begin position="110"/>
        <end position="187"/>
    </location>
</feature>
<evidence type="ECO:0000256" key="4">
    <source>
        <dbReference type="SAM" id="MobiDB-lite"/>
    </source>
</evidence>
<dbReference type="InterPro" id="IPR050969">
    <property type="entry name" value="Dev_Signal_Modulators"/>
</dbReference>
<reference evidence="6 7" key="1">
    <citation type="submission" date="2024-09" db="EMBL/GenBank/DDBJ databases">
        <title>A chromosome-level genome assembly of Gray's grenadier anchovy, Coilia grayii.</title>
        <authorList>
            <person name="Fu Z."/>
        </authorList>
    </citation>
    <scope>NUCLEOTIDE SEQUENCE [LARGE SCALE GENOMIC DNA]</scope>
    <source>
        <strain evidence="6">G4</strain>
        <tissue evidence="6">Muscle</tissue>
    </source>
</reference>
<feature type="region of interest" description="Disordered" evidence="4">
    <location>
        <begin position="269"/>
        <end position="319"/>
    </location>
</feature>
<feature type="domain" description="EGF-like" evidence="5">
    <location>
        <begin position="519"/>
        <end position="551"/>
    </location>
</feature>
<comment type="caution">
    <text evidence="3">Lacks conserved residue(s) required for the propagation of feature annotation.</text>
</comment>
<comment type="caution">
    <text evidence="6">The sequence shown here is derived from an EMBL/GenBank/DDBJ whole genome shotgun (WGS) entry which is preliminary data.</text>
</comment>
<keyword evidence="2 3" id="KW-1015">Disulfide bond</keyword>
<feature type="domain" description="EGF-like" evidence="5">
    <location>
        <begin position="455"/>
        <end position="487"/>
    </location>
</feature>
<sequence>MALAPVFEYMAPHLVQATLNSPPAPSPCASRPCYPGVQCIDLRPPYVGYVCGRCPPGYHGNGRFCTKHPKAAGLHLAQSKLSRPATVHSKAPQLHLPSMPFRNPQRHISLSKAPARGGTPSLSPTPRAQTLPHARAPLPTKAPSLVTERKTAIQLQQHPPSVRTHTTSNRLSVSSNQHSLQPDLNAGKWEEPKAGAGVGASRSGAVVPAAEEVRVSTQHRSPEVRPQPQHRPPALLVSPGGVRAWTPAQRLQTAALTALSFSFSDAEYSGDGALEPGERDGEDDSDGDPRPVFPFTTPARRIHTPSFGPGGAGSTQARITTPRMGGISLIGRREPVLQAVTDPEPELELDLAPLSCEDEPCYPGVQCIPRTGGGYRCGRCPINYIGDGRSCRAVCRHPCGRNMECAAPNTCRCKPGYTGPNCQTAICSPPCSNGGTCVAPGVCACAKGYHGEMCEEALCSQPCQHGGTCVGRDTCSCPYGFVGPQCQTMVCNRHCHNGGECVSPDECLCMPGWTGPSCETALCDPVCLNGGTCLRPNTCSCPHGFYGTQCQNAVCNPPCKNGGRCIRNNVCTCLEGYTGNCCERSVCEPGCMNGGRCVGPDVCDCPSGWRGRRCDKPKCLQRCLNGGECVGPNTCLCSAGWQGTLCQVQVSVRKPLCPSQLLRLQIRLRRDWLRQEATVCPRRLKKFDHCEESPQPTRLTSEHSTCSLYISI</sequence>
<feature type="disulfide bond" evidence="3">
    <location>
        <begin position="523"/>
        <end position="533"/>
    </location>
</feature>
<feature type="disulfide bond" evidence="3">
    <location>
        <begin position="477"/>
        <end position="486"/>
    </location>
</feature>
<protein>
    <recommendedName>
        <fullName evidence="5">EGF-like domain-containing protein</fullName>
    </recommendedName>
</protein>
<dbReference type="PROSITE" id="PS01186">
    <property type="entry name" value="EGF_2"/>
    <property type="match status" value="3"/>
</dbReference>
<dbReference type="PROSITE" id="PS00022">
    <property type="entry name" value="EGF_1"/>
    <property type="match status" value="3"/>
</dbReference>
<evidence type="ECO:0000259" key="5">
    <source>
        <dbReference type="PROSITE" id="PS50026"/>
    </source>
</evidence>
<feature type="disulfide bond" evidence="3">
    <location>
        <begin position="459"/>
        <end position="469"/>
    </location>
</feature>
<name>A0ABD1JLB1_9TELE</name>
<dbReference type="Gene3D" id="2.10.25.10">
    <property type="entry name" value="Laminin"/>
    <property type="match status" value="8"/>
</dbReference>
<evidence type="ECO:0000256" key="3">
    <source>
        <dbReference type="PROSITE-ProRule" id="PRU00076"/>
    </source>
</evidence>
<dbReference type="PROSITE" id="PS50026">
    <property type="entry name" value="EGF_3"/>
    <property type="match status" value="4"/>
</dbReference>
<proteinExistence type="predicted"/>
<dbReference type="SMART" id="SM00181">
    <property type="entry name" value="EGF"/>
    <property type="match status" value="10"/>
</dbReference>
<dbReference type="Proteomes" id="UP001591681">
    <property type="component" value="Unassembled WGS sequence"/>
</dbReference>
<dbReference type="PANTHER" id="PTHR14949">
    <property type="entry name" value="EGF-LIKE-DOMAIN, MULTIPLE 7, 8"/>
    <property type="match status" value="1"/>
</dbReference>
<dbReference type="EMBL" id="JBHFQA010000014">
    <property type="protein sequence ID" value="KAL2087935.1"/>
    <property type="molecule type" value="Genomic_DNA"/>
</dbReference>
<feature type="disulfide bond" evidence="3">
    <location>
        <begin position="427"/>
        <end position="437"/>
    </location>
</feature>
<feature type="disulfide bond" evidence="3">
    <location>
        <begin position="637"/>
        <end position="646"/>
    </location>
</feature>
<gene>
    <name evidence="6" type="ORF">ACEWY4_016763</name>
</gene>
<dbReference type="SUPFAM" id="SSF57184">
    <property type="entry name" value="Growth factor receptor domain"/>
    <property type="match status" value="1"/>
</dbReference>
<dbReference type="FunFam" id="2.10.25.10:FF:000595">
    <property type="entry name" value="von Willebrand factor D and EGF domain-containing protein"/>
    <property type="match status" value="1"/>
</dbReference>
<keyword evidence="1" id="KW-0732">Signal</keyword>
<dbReference type="AlphaFoldDB" id="A0ABD1JLB1"/>
<feature type="region of interest" description="Disordered" evidence="4">
    <location>
        <begin position="214"/>
        <end position="233"/>
    </location>
</feature>
<evidence type="ECO:0000256" key="2">
    <source>
        <dbReference type="ARBA" id="ARBA00023157"/>
    </source>
</evidence>
<dbReference type="FunFam" id="2.10.25.10:FF:000490">
    <property type="entry name" value="von Willebrand factor D and EGF domain-containing protein"/>
    <property type="match status" value="1"/>
</dbReference>
<keyword evidence="3" id="KW-0245">EGF-like domain</keyword>
<dbReference type="InterPro" id="IPR009030">
    <property type="entry name" value="Growth_fac_rcpt_cys_sf"/>
</dbReference>
<feature type="disulfide bond" evidence="3">
    <location>
        <begin position="541"/>
        <end position="550"/>
    </location>
</feature>
<feature type="compositionally biased region" description="Polar residues" evidence="4">
    <location>
        <begin position="153"/>
        <end position="182"/>
    </location>
</feature>
<dbReference type="InterPro" id="IPR000742">
    <property type="entry name" value="EGF"/>
</dbReference>
<evidence type="ECO:0000313" key="6">
    <source>
        <dbReference type="EMBL" id="KAL2087935.1"/>
    </source>
</evidence>
<dbReference type="SUPFAM" id="SSF57196">
    <property type="entry name" value="EGF/Laminin"/>
    <property type="match status" value="1"/>
</dbReference>
<keyword evidence="7" id="KW-1185">Reference proteome</keyword>
<feature type="domain" description="EGF-like" evidence="5">
    <location>
        <begin position="423"/>
        <end position="452"/>
    </location>
</feature>